<feature type="region of interest" description="Disordered" evidence="2">
    <location>
        <begin position="355"/>
        <end position="379"/>
    </location>
</feature>
<dbReference type="EMBL" id="MU620918">
    <property type="protein sequence ID" value="KAI8579650.1"/>
    <property type="molecule type" value="Genomic_DNA"/>
</dbReference>
<evidence type="ECO:0000256" key="1">
    <source>
        <dbReference type="ARBA" id="ARBA00005595"/>
    </source>
</evidence>
<dbReference type="GO" id="GO:0000398">
    <property type="term" value="P:mRNA splicing, via spliceosome"/>
    <property type="evidence" value="ECO:0007669"/>
    <property type="project" value="InterPro"/>
</dbReference>
<dbReference type="PANTHER" id="PTHR12111:SF2">
    <property type="entry name" value="SPLICING FACTOR YJU2B-RELATED"/>
    <property type="match status" value="1"/>
</dbReference>
<evidence type="ECO:0008006" key="5">
    <source>
        <dbReference type="Google" id="ProtNLM"/>
    </source>
</evidence>
<dbReference type="RefSeq" id="XP_051444654.1">
    <property type="nucleotide sequence ID" value="XM_051588995.1"/>
</dbReference>
<evidence type="ECO:0000256" key="2">
    <source>
        <dbReference type="SAM" id="MobiDB-lite"/>
    </source>
</evidence>
<gene>
    <name evidence="3" type="ORF">K450DRAFT_240810</name>
</gene>
<accession>A0AAD5EB40</accession>
<reference evidence="3" key="2">
    <citation type="journal article" date="2022" name="Proc. Natl. Acad. Sci. U.S.A.">
        <title>Diploid-dominant life cycles characterize the early evolution of Fungi.</title>
        <authorList>
            <person name="Amses K.R."/>
            <person name="Simmons D.R."/>
            <person name="Longcore J.E."/>
            <person name="Mondo S.J."/>
            <person name="Seto K."/>
            <person name="Jeronimo G.H."/>
            <person name="Bonds A.E."/>
            <person name="Quandt C.A."/>
            <person name="Davis W.J."/>
            <person name="Chang Y."/>
            <person name="Federici B.A."/>
            <person name="Kuo A."/>
            <person name="LaButti K."/>
            <person name="Pangilinan J."/>
            <person name="Andreopoulos W."/>
            <person name="Tritt A."/>
            <person name="Riley R."/>
            <person name="Hundley H."/>
            <person name="Johnson J."/>
            <person name="Lipzen A."/>
            <person name="Barry K."/>
            <person name="Lang B.F."/>
            <person name="Cuomo C.A."/>
            <person name="Buchler N.E."/>
            <person name="Grigoriev I.V."/>
            <person name="Spatafora J.W."/>
            <person name="Stajich J.E."/>
            <person name="James T.Y."/>
        </authorList>
    </citation>
    <scope>NUCLEOTIDE SEQUENCE</scope>
    <source>
        <strain evidence="3">AG</strain>
    </source>
</reference>
<proteinExistence type="inferred from homology"/>
<dbReference type="GeneID" id="75914340"/>
<protein>
    <recommendedName>
        <fullName evidence="5">Coiled-coil domain-containing protein 130</fullName>
    </recommendedName>
</protein>
<dbReference type="Proteomes" id="UP001206595">
    <property type="component" value="Unassembled WGS sequence"/>
</dbReference>
<organism evidence="3 4">
    <name type="scientific">Umbelopsis ramanniana AG</name>
    <dbReference type="NCBI Taxonomy" id="1314678"/>
    <lineage>
        <taxon>Eukaryota</taxon>
        <taxon>Fungi</taxon>
        <taxon>Fungi incertae sedis</taxon>
        <taxon>Mucoromycota</taxon>
        <taxon>Mucoromycotina</taxon>
        <taxon>Umbelopsidomycetes</taxon>
        <taxon>Umbelopsidales</taxon>
        <taxon>Umbelopsidaceae</taxon>
        <taxon>Umbelopsis</taxon>
    </lineage>
</organism>
<dbReference type="GO" id="GO:0071014">
    <property type="term" value="C:post-mRNA release spliceosomal complex"/>
    <property type="evidence" value="ECO:0007669"/>
    <property type="project" value="TreeGrafter"/>
</dbReference>
<evidence type="ECO:0000313" key="4">
    <source>
        <dbReference type="Proteomes" id="UP001206595"/>
    </source>
</evidence>
<comment type="caution">
    <text evidence="3">The sequence shown here is derived from an EMBL/GenBank/DDBJ whole genome shotgun (WGS) entry which is preliminary data.</text>
</comment>
<sequence>MCVRGKKNTFAVLPQARLLVTPIEAAHDMQPFNKYYPPDWTPEKGSVNTFVGKHPLGDRARKIDQGILVVRFELPFNIWCEGCDNHIGMGKSTDIARVCGLAECSFLLGVRYNAEKKKIGNYFSTPIWQFRMKCHLCDNWIEIHTNPKETKYDVVSGARQKVEEWEPEDSEVIRLKDEATLEKLENDAFFKLEHGVQDQRKAAETVPVLTQLQRLNDAQWSDPYTLSQQLRRKFREQKKIEKANVEKADKLKDKMSLHIDLVDEHPDDEIKAKLTEFEDPVIASAEKRKKDAEVSPLFSKRRRDTKGCAKDDLASRLVTQTRRKVDPFLQSTISFGQLSKQDTLADIVVVKQQSKEVPESSSSAISLVSVDYTDSDNSD</sequence>
<dbReference type="PANTHER" id="PTHR12111">
    <property type="entry name" value="SPLICING FACTOR YJU2"/>
    <property type="match status" value="1"/>
</dbReference>
<reference evidence="3" key="1">
    <citation type="submission" date="2021-06" db="EMBL/GenBank/DDBJ databases">
        <authorList>
            <consortium name="DOE Joint Genome Institute"/>
            <person name="Mondo S.J."/>
            <person name="Amses K.R."/>
            <person name="Simmons D.R."/>
            <person name="Longcore J.E."/>
            <person name="Seto K."/>
            <person name="Alves G.H."/>
            <person name="Bonds A.E."/>
            <person name="Quandt C.A."/>
            <person name="Davis W.J."/>
            <person name="Chang Y."/>
            <person name="Letcher P.M."/>
            <person name="Powell M.J."/>
            <person name="Kuo A."/>
            <person name="Labutti K."/>
            <person name="Pangilinan J."/>
            <person name="Andreopoulos W."/>
            <person name="Tritt A."/>
            <person name="Riley R."/>
            <person name="Hundley H."/>
            <person name="Johnson J."/>
            <person name="Lipzen A."/>
            <person name="Barry K."/>
            <person name="Berbee M.L."/>
            <person name="Buchler N.E."/>
            <person name="Grigoriev I.V."/>
            <person name="Spatafora J.W."/>
            <person name="Stajich J.E."/>
            <person name="James T.Y."/>
        </authorList>
    </citation>
    <scope>NUCLEOTIDE SEQUENCE</scope>
    <source>
        <strain evidence="3">AG</strain>
    </source>
</reference>
<dbReference type="InterPro" id="IPR007590">
    <property type="entry name" value="Saf4/Yju2"/>
</dbReference>
<name>A0AAD5EB40_UMBRA</name>
<dbReference type="GO" id="GO:0005684">
    <property type="term" value="C:U2-type spliceosomal complex"/>
    <property type="evidence" value="ECO:0007669"/>
    <property type="project" value="TreeGrafter"/>
</dbReference>
<feature type="compositionally biased region" description="Low complexity" evidence="2">
    <location>
        <begin position="359"/>
        <end position="370"/>
    </location>
</feature>
<dbReference type="AlphaFoldDB" id="A0AAD5EB40"/>
<keyword evidence="4" id="KW-1185">Reference proteome</keyword>
<dbReference type="Pfam" id="PF04502">
    <property type="entry name" value="Saf4_Yju2"/>
    <property type="match status" value="2"/>
</dbReference>
<comment type="similarity">
    <text evidence="1">Belongs to the CWC16 family.</text>
</comment>
<evidence type="ECO:0000313" key="3">
    <source>
        <dbReference type="EMBL" id="KAI8579650.1"/>
    </source>
</evidence>